<dbReference type="RefSeq" id="WP_057903233.1">
    <property type="nucleotide sequence ID" value="NZ_AZDA01000003.1"/>
</dbReference>
<dbReference type="Pfam" id="PF11863">
    <property type="entry name" value="DUF3383"/>
    <property type="match status" value="1"/>
</dbReference>
<protein>
    <recommendedName>
        <fullName evidence="3">DUF3383 family protein</fullName>
    </recommendedName>
</protein>
<evidence type="ECO:0000313" key="2">
    <source>
        <dbReference type="Proteomes" id="UP000051461"/>
    </source>
</evidence>
<comment type="caution">
    <text evidence="1">The sequence shown here is derived from an EMBL/GenBank/DDBJ whole genome shotgun (WGS) entry which is preliminary data.</text>
</comment>
<dbReference type="STRING" id="1423726.FC07_GL002547"/>
<gene>
    <name evidence="1" type="ORF">FC07_GL002547</name>
</gene>
<dbReference type="OrthoDB" id="1684431at2"/>
<organism evidence="1 2">
    <name type="scientific">Loigolactobacillus bifermentans DSM 20003</name>
    <dbReference type="NCBI Taxonomy" id="1423726"/>
    <lineage>
        <taxon>Bacteria</taxon>
        <taxon>Bacillati</taxon>
        <taxon>Bacillota</taxon>
        <taxon>Bacilli</taxon>
        <taxon>Lactobacillales</taxon>
        <taxon>Lactobacillaceae</taxon>
        <taxon>Loigolactobacillus</taxon>
    </lineage>
</organism>
<dbReference type="InterPro" id="IPR021808">
    <property type="entry name" value="DUF3383"/>
</dbReference>
<name>A0A0R1H2W2_9LACO</name>
<dbReference type="AlphaFoldDB" id="A0A0R1H2W2"/>
<reference evidence="1 2" key="1">
    <citation type="journal article" date="2015" name="Genome Announc.">
        <title>Expanding the biotechnology potential of lactobacilli through comparative genomics of 213 strains and associated genera.</title>
        <authorList>
            <person name="Sun Z."/>
            <person name="Harris H.M."/>
            <person name="McCann A."/>
            <person name="Guo C."/>
            <person name="Argimon S."/>
            <person name="Zhang W."/>
            <person name="Yang X."/>
            <person name="Jeffery I.B."/>
            <person name="Cooney J.C."/>
            <person name="Kagawa T.F."/>
            <person name="Liu W."/>
            <person name="Song Y."/>
            <person name="Salvetti E."/>
            <person name="Wrobel A."/>
            <person name="Rasinkangas P."/>
            <person name="Parkhill J."/>
            <person name="Rea M.C."/>
            <person name="O'Sullivan O."/>
            <person name="Ritari J."/>
            <person name="Douillard F.P."/>
            <person name="Paul Ross R."/>
            <person name="Yang R."/>
            <person name="Briner A.E."/>
            <person name="Felis G.E."/>
            <person name="de Vos W.M."/>
            <person name="Barrangou R."/>
            <person name="Klaenhammer T.R."/>
            <person name="Caufield P.W."/>
            <person name="Cui Y."/>
            <person name="Zhang H."/>
            <person name="O'Toole P.W."/>
        </authorList>
    </citation>
    <scope>NUCLEOTIDE SEQUENCE [LARGE SCALE GENOMIC DNA]</scope>
    <source>
        <strain evidence="1 2">DSM 20003</strain>
    </source>
</reference>
<sequence length="339" mass="36250">MDDVLSDVNVVLNVLQPAVPINLGVLAIFVHGTEMSKKSYTALEDVQSGEDSEQIQAIATGYFAQTGHSKQLLVIDYVDMQEALDAYYTDAWEFATVVDAVEDSNDQLTLANYIEAKSERFAIFGLPATAETVNAAATTTQTYFGNDRTILFAYGADDKEAATGIGSLIGALGNQTVGSVTWKFKTLVGLKPCDLSVAQVGTLHKNHIFTYVTKAGIDQTTEGFTVSGEFIDALHGDDWVKASIETDLQKLLTNTAKLGYDVNGIAQIDATITNVLMQATTNGIILDDGSGKGTYTVTTQSREEVSADDIATRHYGGASFAYTRAGAIHSITVHGTVSM</sequence>
<evidence type="ECO:0008006" key="3">
    <source>
        <dbReference type="Google" id="ProtNLM"/>
    </source>
</evidence>
<dbReference type="PATRIC" id="fig|1423726.3.peg.2643"/>
<proteinExistence type="predicted"/>
<evidence type="ECO:0000313" key="1">
    <source>
        <dbReference type="EMBL" id="KRK40798.1"/>
    </source>
</evidence>
<dbReference type="Proteomes" id="UP000051461">
    <property type="component" value="Unassembled WGS sequence"/>
</dbReference>
<keyword evidence="2" id="KW-1185">Reference proteome</keyword>
<accession>A0A0R1H2W2</accession>
<dbReference type="EMBL" id="AZDA01000003">
    <property type="protein sequence ID" value="KRK40798.1"/>
    <property type="molecule type" value="Genomic_DNA"/>
</dbReference>